<evidence type="ECO:0000256" key="1">
    <source>
        <dbReference type="ARBA" id="ARBA00005536"/>
    </source>
</evidence>
<protein>
    <recommendedName>
        <fullName evidence="2">IST1 homolog</fullName>
    </recommendedName>
    <alternativeName>
        <fullName evidence="4">Charged multivesicular body protein 8</fullName>
    </alternativeName>
</protein>
<comment type="subunit">
    <text evidence="6">Interacts with CHMP1A, CHMP1B, VPS4A and VTA1. Interacts with SPAST, STAMBP, and USP8. May interact with VPS37B. May associate with the ESCRT-I complex. Interacts with MITD1, in competition with VSP4. Interacts with SPART (via MIT domain); leading to the recruitment of SPART to midbodies. Interacts with SPAST.</text>
</comment>
<feature type="compositionally biased region" description="Gly residues" evidence="8">
    <location>
        <begin position="237"/>
        <end position="246"/>
    </location>
</feature>
<comment type="caution">
    <text evidence="10">The sequence shown here is derived from an EMBL/GenBank/DDBJ whole genome shotgun (WGS) entry which is preliminary data.</text>
</comment>
<evidence type="ECO:0000256" key="4">
    <source>
        <dbReference type="ARBA" id="ARBA00032374"/>
    </source>
</evidence>
<evidence type="ECO:0000256" key="8">
    <source>
        <dbReference type="SAM" id="MobiDB-lite"/>
    </source>
</evidence>
<dbReference type="Gene3D" id="1.20.1260.60">
    <property type="entry name" value="Vacuolar protein sorting-associated protein Ist1"/>
    <property type="match status" value="1"/>
</dbReference>
<dbReference type="GO" id="GO:0015031">
    <property type="term" value="P:protein transport"/>
    <property type="evidence" value="ECO:0007669"/>
    <property type="project" value="InterPro"/>
</dbReference>
<feature type="compositionally biased region" description="Polar residues" evidence="8">
    <location>
        <begin position="842"/>
        <end position="854"/>
    </location>
</feature>
<reference evidence="10" key="1">
    <citation type="submission" date="2021-02" db="EMBL/GenBank/DDBJ databases">
        <authorList>
            <person name="Nowell W R."/>
        </authorList>
    </citation>
    <scope>NUCLEOTIDE SEQUENCE</scope>
</reference>
<dbReference type="EMBL" id="CAJNOJ010000010">
    <property type="protein sequence ID" value="CAF0782548.1"/>
    <property type="molecule type" value="Genomic_DNA"/>
</dbReference>
<evidence type="ECO:0000256" key="2">
    <source>
        <dbReference type="ARBA" id="ARBA00014513"/>
    </source>
</evidence>
<name>A0A813RKB8_ADIRI</name>
<proteinExistence type="inferred from homology"/>
<dbReference type="Pfam" id="PF15739">
    <property type="entry name" value="TSNAXIP1_N"/>
    <property type="match status" value="1"/>
</dbReference>
<dbReference type="InterPro" id="IPR005061">
    <property type="entry name" value="Ist1"/>
</dbReference>
<evidence type="ECO:0000256" key="3">
    <source>
        <dbReference type="ARBA" id="ARBA00023054"/>
    </source>
</evidence>
<dbReference type="InterPro" id="IPR032755">
    <property type="entry name" value="TSNAXIP1_N"/>
</dbReference>
<dbReference type="Proteomes" id="UP000663852">
    <property type="component" value="Unassembled WGS sequence"/>
</dbReference>
<dbReference type="InterPro" id="IPR042277">
    <property type="entry name" value="IST1-like"/>
</dbReference>
<sequence>MRHLVQNFHRSICFCLKMSNNKWVADLKTVLQVAKARLDVKEKKKTEQVAKERYTVADYIRNNKTPRARIAVEHLVREDYKIEAMDRVEAYVDTLLMRMQLIKDRPKNGAVDPAIEQPLANILWAAPFLTQDIPELGQVTLMFKKHFGQEYVGMCEQNKLGMVDVDLLRCLSCDLIPKLLIEKYLVEICRSQNVAFEPDPTIMAQDEFWAIGQRYVQYPPVNDEKRPPPPPSSGGTSSTGGSGGGVVQYPNYAAAQPSAPEFEKPPPTYSAQQPQYPNINYGPSIPPPPPSASSNAPRIGFNVNDDAKMPFNDPFPQVPTGHDRYSPPPPSAGNDGSTQIKPEFCSSIYTFDKQHSVFFLLNTTWNYSSALSQFLILTCLHKKRANSTFMCCQKLSEKKKLSSEDKMEVTPYTEAEYSLVRTNGSAQRLPPIHSAESGSRNDNLPSYVINNTRYVLQPSNVIRDAADHQVGQLDSWPANASGGSGAHRGLALTTQGRLVPVGANLRGKLDSTPKPRFLAIIEEYLYSELKALGVEEPVANDARLQVFREVFSAVIDDFKTYRPLLSMIKNEYEMMLVHLNDKVHELEPLRHRLVLLSDECDKKLMQFRKEERDDMALLKEEKKRLQQMIRHLTNQNQNLEANIQRLQEEVSNQYELYRKELDSRKLLINDANDLRAQQEKHTDVKEAVDDQGAKKEDTIMMKIALRQARKDLDIALAKITYMEANYNDVVPRRDFVALEVKSNEYLERIKEFQELIDNQTRDIEQLRTQNENLREDIQSLQREKDELNMKNENIHEGMTPRPAWHLAGEVIDGGAERWQDIATNKTSQEKLVALLNEFTGGNDENGNQTSSNAVPDQLSPRGEGEQVPFHLRSTKSVKNRRLTRRDVAVLIQEIWTERRSSNNQEGRTKTLSEFVYEYLRNRYGNHNTAIEMGYNLDYACKRFKHNENCQLFSQILSGEADEAIYHTTKNLIEQLAERVIKESETHPNGSVTIEQFTEMLKKYLPDKSSSDITELVAAAEKEQPSEEQIALAKLFSVDDEDNYGEFIRLLKRQLNQDKQRYIHDVQEKIENSNSVNAKDMEQAIRAVNPHIRHNDLVHIVQWIFEAKDGSQVPSMNVRDVLQRLQNGVFYRQHTLSS</sequence>
<evidence type="ECO:0000259" key="9">
    <source>
        <dbReference type="Pfam" id="PF15739"/>
    </source>
</evidence>
<evidence type="ECO:0000256" key="5">
    <source>
        <dbReference type="ARBA" id="ARBA00046124"/>
    </source>
</evidence>
<comment type="similarity">
    <text evidence="1">Belongs to the IST1 family.</text>
</comment>
<evidence type="ECO:0000313" key="10">
    <source>
        <dbReference type="EMBL" id="CAF0782548.1"/>
    </source>
</evidence>
<evidence type="ECO:0000256" key="7">
    <source>
        <dbReference type="SAM" id="Coils"/>
    </source>
</evidence>
<evidence type="ECO:0000256" key="6">
    <source>
        <dbReference type="ARBA" id="ARBA00046920"/>
    </source>
</evidence>
<gene>
    <name evidence="10" type="ORF">EDS130_LOCUS3913</name>
</gene>
<dbReference type="OrthoDB" id="261426at2759"/>
<keyword evidence="3 7" id="KW-0175">Coiled coil</keyword>
<feature type="coiled-coil region" evidence="7">
    <location>
        <begin position="742"/>
        <end position="797"/>
    </location>
</feature>
<feature type="coiled-coil region" evidence="7">
    <location>
        <begin position="608"/>
        <end position="656"/>
    </location>
</feature>
<dbReference type="GO" id="GO:0005737">
    <property type="term" value="C:cytoplasm"/>
    <property type="evidence" value="ECO:0007669"/>
    <property type="project" value="TreeGrafter"/>
</dbReference>
<feature type="region of interest" description="Disordered" evidence="8">
    <location>
        <begin position="839"/>
        <end position="865"/>
    </location>
</feature>
<feature type="domain" description="Translin-associated factor X-interacting protein 1 N-terminal" evidence="9">
    <location>
        <begin position="522"/>
        <end position="632"/>
    </location>
</feature>
<feature type="region of interest" description="Disordered" evidence="8">
    <location>
        <begin position="219"/>
        <end position="337"/>
    </location>
</feature>
<dbReference type="Pfam" id="PF03398">
    <property type="entry name" value="Ist1"/>
    <property type="match status" value="1"/>
</dbReference>
<dbReference type="PANTHER" id="PTHR16306:SF0">
    <property type="entry name" value="TRANSLIN-ASSOCIATED FACTOR X-INTERACTING PROTEIN 1"/>
    <property type="match status" value="1"/>
</dbReference>
<organism evidence="10 11">
    <name type="scientific">Adineta ricciae</name>
    <name type="common">Rotifer</name>
    <dbReference type="NCBI Taxonomy" id="249248"/>
    <lineage>
        <taxon>Eukaryota</taxon>
        <taxon>Metazoa</taxon>
        <taxon>Spiralia</taxon>
        <taxon>Gnathifera</taxon>
        <taxon>Rotifera</taxon>
        <taxon>Eurotatoria</taxon>
        <taxon>Bdelloidea</taxon>
        <taxon>Adinetida</taxon>
        <taxon>Adinetidae</taxon>
        <taxon>Adineta</taxon>
    </lineage>
</organism>
<dbReference type="AlphaFoldDB" id="A0A813RKB8"/>
<comment type="function">
    <text evidence="5">ESCRT-III-like protein involved in cytokinesis, nuclear envelope reassembly and endosomal tubulation. Is required for efficient abscission during cytokinesis. Involved in recruiting VPS4A and/or VPS4B to the midbody of dividing cells. During late anaphase, involved in nuclear envelope reassembly and mitotic spindle disassembly together with the ESCRT-III complex: IST1 acts by mediating the recruitment of SPAST to the nuclear membrane, leading to microtubule severing. Recruited to the reforming nuclear envelope (NE) during anaphase by LEMD2. Regulates early endosomal tubulation together with the ESCRT-III complex by mediating the recruitment of SPAST.</text>
</comment>
<evidence type="ECO:0000313" key="11">
    <source>
        <dbReference type="Proteomes" id="UP000663852"/>
    </source>
</evidence>
<accession>A0A813RKB8</accession>
<dbReference type="PANTHER" id="PTHR16306">
    <property type="entry name" value="TRANSLIN-ASSOCIATED FACTOR X-INTERACTING PROTEIN 1"/>
    <property type="match status" value="1"/>
</dbReference>